<evidence type="ECO:0000313" key="3">
    <source>
        <dbReference type="Proteomes" id="UP000319094"/>
    </source>
</evidence>
<protein>
    <submittedName>
        <fullName evidence="2">Enamine deaminase RidA (YjgF/YER057c/UK114 family)</fullName>
    </submittedName>
</protein>
<evidence type="ECO:0000313" key="2">
    <source>
        <dbReference type="EMBL" id="TQL42760.1"/>
    </source>
</evidence>
<dbReference type="OrthoDB" id="3212792at2"/>
<name>A0A542Y3W7_9MICO</name>
<dbReference type="InterPro" id="IPR006175">
    <property type="entry name" value="YjgF/YER057c/UK114"/>
</dbReference>
<proteinExistence type="inferred from homology"/>
<dbReference type="PANTHER" id="PTHR11803:SF58">
    <property type="entry name" value="PROTEIN HMF1-RELATED"/>
    <property type="match status" value="1"/>
</dbReference>
<dbReference type="AlphaFoldDB" id="A0A542Y3W7"/>
<dbReference type="RefSeq" id="WP_141886166.1">
    <property type="nucleotide sequence ID" value="NZ_BAAAUY010000009.1"/>
</dbReference>
<accession>A0A542Y3W7</accession>
<dbReference type="InterPro" id="IPR035959">
    <property type="entry name" value="RutC-like_sf"/>
</dbReference>
<dbReference type="SUPFAM" id="SSF55298">
    <property type="entry name" value="YjgF-like"/>
    <property type="match status" value="1"/>
</dbReference>
<sequence length="134" mass="14389">MPVQYLSPNEMIPDVPYRHVAVGTGERLVFIAGQVAHMPDGSRIPEDLSGQVGQALRNVKRGLEAAGASFSDVVRLTVYVTDWQASKMEAFMEGVESVADEIGLQLPMPPASLIAVVQLFEPGVLVEIEATAVL</sequence>
<dbReference type="PANTHER" id="PTHR11803">
    <property type="entry name" value="2-IMINOBUTANOATE/2-IMINOPROPANOATE DEAMINASE RIDA"/>
    <property type="match status" value="1"/>
</dbReference>
<keyword evidence="3" id="KW-1185">Reference proteome</keyword>
<reference evidence="2 3" key="1">
    <citation type="submission" date="2019-06" db="EMBL/GenBank/DDBJ databases">
        <title>Sequencing the genomes of 1000 actinobacteria strains.</title>
        <authorList>
            <person name="Klenk H.-P."/>
        </authorList>
    </citation>
    <scope>NUCLEOTIDE SEQUENCE [LARGE SCALE GENOMIC DNA]</scope>
    <source>
        <strain evidence="2 3">DSM 8803</strain>
    </source>
</reference>
<evidence type="ECO:0000256" key="1">
    <source>
        <dbReference type="ARBA" id="ARBA00010552"/>
    </source>
</evidence>
<dbReference type="EMBL" id="VFON01000001">
    <property type="protein sequence ID" value="TQL42760.1"/>
    <property type="molecule type" value="Genomic_DNA"/>
</dbReference>
<gene>
    <name evidence="2" type="ORF">FB468_0767</name>
</gene>
<dbReference type="GO" id="GO:0005829">
    <property type="term" value="C:cytosol"/>
    <property type="evidence" value="ECO:0007669"/>
    <property type="project" value="TreeGrafter"/>
</dbReference>
<dbReference type="Gene3D" id="3.30.1330.40">
    <property type="entry name" value="RutC-like"/>
    <property type="match status" value="1"/>
</dbReference>
<dbReference type="GO" id="GO:0019239">
    <property type="term" value="F:deaminase activity"/>
    <property type="evidence" value="ECO:0007669"/>
    <property type="project" value="TreeGrafter"/>
</dbReference>
<dbReference type="CDD" id="cd00448">
    <property type="entry name" value="YjgF_YER057c_UK114_family"/>
    <property type="match status" value="1"/>
</dbReference>
<organism evidence="2 3">
    <name type="scientific">Leucobacter komagatae</name>
    <dbReference type="NCBI Taxonomy" id="55969"/>
    <lineage>
        <taxon>Bacteria</taxon>
        <taxon>Bacillati</taxon>
        <taxon>Actinomycetota</taxon>
        <taxon>Actinomycetes</taxon>
        <taxon>Micrococcales</taxon>
        <taxon>Microbacteriaceae</taxon>
        <taxon>Leucobacter</taxon>
    </lineage>
</organism>
<comment type="caution">
    <text evidence="2">The sequence shown here is derived from an EMBL/GenBank/DDBJ whole genome shotgun (WGS) entry which is preliminary data.</text>
</comment>
<dbReference type="Pfam" id="PF01042">
    <property type="entry name" value="Ribonuc_L-PSP"/>
    <property type="match status" value="1"/>
</dbReference>
<dbReference type="Proteomes" id="UP000319094">
    <property type="component" value="Unassembled WGS sequence"/>
</dbReference>
<comment type="similarity">
    <text evidence="1">Belongs to the RutC family.</text>
</comment>